<keyword evidence="12" id="KW-0547">Nucleotide-binding</keyword>
<dbReference type="GO" id="GO:0016020">
    <property type="term" value="C:membrane"/>
    <property type="evidence" value="ECO:0000318"/>
    <property type="project" value="GO_Central"/>
</dbReference>
<evidence type="ECO:0000256" key="4">
    <source>
        <dbReference type="ARBA" id="ARBA00022723"/>
    </source>
</evidence>
<dbReference type="PROSITE" id="PS50893">
    <property type="entry name" value="ABC_TRANSPORTER_2"/>
    <property type="match status" value="1"/>
</dbReference>
<evidence type="ECO:0000256" key="1">
    <source>
        <dbReference type="ARBA" id="ARBA00004141"/>
    </source>
</evidence>
<evidence type="ECO:0000313" key="13">
    <source>
        <dbReference type="EnsemblPlants" id="KEH33500"/>
    </source>
</evidence>
<evidence type="ECO:0000313" key="14">
    <source>
        <dbReference type="Proteomes" id="UP000002051"/>
    </source>
</evidence>
<keyword evidence="5" id="KW-0863">Zinc-finger</keyword>
<gene>
    <name evidence="12" type="ordered locus">MTR_3g040670</name>
</gene>
<proteinExistence type="predicted"/>
<feature type="domain" description="CW-type" evidence="11">
    <location>
        <begin position="127"/>
        <end position="203"/>
    </location>
</feature>
<dbReference type="GO" id="GO:0055085">
    <property type="term" value="P:transmembrane transport"/>
    <property type="evidence" value="ECO:0000318"/>
    <property type="project" value="GO_Central"/>
</dbReference>
<keyword evidence="12" id="KW-0067">ATP-binding</keyword>
<dbReference type="PANTHER" id="PTHR48041:SF51">
    <property type="entry name" value="ABC TRANSPORTER G FAMILY MEMBER 23"/>
    <property type="match status" value="1"/>
</dbReference>
<dbReference type="EnsemblPlants" id="KEH33500">
    <property type="protein sequence ID" value="KEH33500"/>
    <property type="gene ID" value="MTR_3g040670"/>
</dbReference>
<keyword evidence="2" id="KW-0813">Transport</keyword>
<dbReference type="GO" id="GO:0016887">
    <property type="term" value="F:ATP hydrolysis activity"/>
    <property type="evidence" value="ECO:0007669"/>
    <property type="project" value="InterPro"/>
</dbReference>
<dbReference type="PANTHER" id="PTHR48041">
    <property type="entry name" value="ABC TRANSPORTER G FAMILY MEMBER 28"/>
    <property type="match status" value="1"/>
</dbReference>
<feature type="region of interest" description="Disordered" evidence="9">
    <location>
        <begin position="67"/>
        <end position="89"/>
    </location>
</feature>
<keyword evidence="8" id="KW-0472">Membrane</keyword>
<dbReference type="PROSITE" id="PS51050">
    <property type="entry name" value="ZF_CW"/>
    <property type="match status" value="1"/>
</dbReference>
<keyword evidence="3" id="KW-0812">Transmembrane</keyword>
<feature type="domain" description="ABC transporter" evidence="10">
    <location>
        <begin position="160"/>
        <end position="408"/>
    </location>
</feature>
<dbReference type="InterPro" id="IPR050352">
    <property type="entry name" value="ABCG_transporters"/>
</dbReference>
<evidence type="ECO:0000256" key="8">
    <source>
        <dbReference type="ARBA" id="ARBA00023136"/>
    </source>
</evidence>
<dbReference type="Pfam" id="PF00005">
    <property type="entry name" value="ABC_tran"/>
    <property type="match status" value="1"/>
</dbReference>
<keyword evidence="6" id="KW-0862">Zinc</keyword>
<dbReference type="InterPro" id="IPR043926">
    <property type="entry name" value="ABCG_dom"/>
</dbReference>
<dbReference type="AlphaFoldDB" id="A0A072V5P4"/>
<evidence type="ECO:0000256" key="9">
    <source>
        <dbReference type="SAM" id="MobiDB-lite"/>
    </source>
</evidence>
<dbReference type="Proteomes" id="UP000002051">
    <property type="component" value="Chromosome 3"/>
</dbReference>
<organism evidence="12 14">
    <name type="scientific">Medicago truncatula</name>
    <name type="common">Barrel medic</name>
    <name type="synonym">Medicago tribuloides</name>
    <dbReference type="NCBI Taxonomy" id="3880"/>
    <lineage>
        <taxon>Eukaryota</taxon>
        <taxon>Viridiplantae</taxon>
        <taxon>Streptophyta</taxon>
        <taxon>Embryophyta</taxon>
        <taxon>Tracheophyta</taxon>
        <taxon>Spermatophyta</taxon>
        <taxon>Magnoliopsida</taxon>
        <taxon>eudicotyledons</taxon>
        <taxon>Gunneridae</taxon>
        <taxon>Pentapetalae</taxon>
        <taxon>rosids</taxon>
        <taxon>fabids</taxon>
        <taxon>Fabales</taxon>
        <taxon>Fabaceae</taxon>
        <taxon>Papilionoideae</taxon>
        <taxon>50 kb inversion clade</taxon>
        <taxon>NPAAA clade</taxon>
        <taxon>Hologalegina</taxon>
        <taxon>IRL clade</taxon>
        <taxon>Trifolieae</taxon>
        <taxon>Medicago</taxon>
    </lineage>
</organism>
<dbReference type="Gene3D" id="3.40.50.300">
    <property type="entry name" value="P-loop containing nucleotide triphosphate hydrolases"/>
    <property type="match status" value="1"/>
</dbReference>
<name>A0A072V5P4_MEDTR</name>
<dbReference type="InterPro" id="IPR017871">
    <property type="entry name" value="ABC_transporter-like_CS"/>
</dbReference>
<evidence type="ECO:0000259" key="10">
    <source>
        <dbReference type="PROSITE" id="PS50893"/>
    </source>
</evidence>
<keyword evidence="14" id="KW-1185">Reference proteome</keyword>
<dbReference type="GO" id="GO:0140359">
    <property type="term" value="F:ABC-type transporter activity"/>
    <property type="evidence" value="ECO:0007669"/>
    <property type="project" value="InterPro"/>
</dbReference>
<evidence type="ECO:0000256" key="5">
    <source>
        <dbReference type="ARBA" id="ARBA00022771"/>
    </source>
</evidence>
<dbReference type="PROSITE" id="PS00211">
    <property type="entry name" value="ABC_TRANSPORTER_1"/>
    <property type="match status" value="1"/>
</dbReference>
<reference evidence="12 14" key="1">
    <citation type="journal article" date="2011" name="Nature">
        <title>The Medicago genome provides insight into the evolution of rhizobial symbioses.</title>
        <authorList>
            <person name="Young N.D."/>
            <person name="Debelle F."/>
            <person name="Oldroyd G.E."/>
            <person name="Geurts R."/>
            <person name="Cannon S.B."/>
            <person name="Udvardi M.K."/>
            <person name="Benedito V.A."/>
            <person name="Mayer K.F."/>
            <person name="Gouzy J."/>
            <person name="Schoof H."/>
            <person name="Van de Peer Y."/>
            <person name="Proost S."/>
            <person name="Cook D.R."/>
            <person name="Meyers B.C."/>
            <person name="Spannagl M."/>
            <person name="Cheung F."/>
            <person name="De Mita S."/>
            <person name="Krishnakumar V."/>
            <person name="Gundlach H."/>
            <person name="Zhou S."/>
            <person name="Mudge J."/>
            <person name="Bharti A.K."/>
            <person name="Murray J.D."/>
            <person name="Naoumkina M.A."/>
            <person name="Rosen B."/>
            <person name="Silverstein K.A."/>
            <person name="Tang H."/>
            <person name="Rombauts S."/>
            <person name="Zhao P.X."/>
            <person name="Zhou P."/>
            <person name="Barbe V."/>
            <person name="Bardou P."/>
            <person name="Bechner M."/>
            <person name="Bellec A."/>
            <person name="Berger A."/>
            <person name="Berges H."/>
            <person name="Bidwell S."/>
            <person name="Bisseling T."/>
            <person name="Choisne N."/>
            <person name="Couloux A."/>
            <person name="Denny R."/>
            <person name="Deshpande S."/>
            <person name="Dai X."/>
            <person name="Doyle J.J."/>
            <person name="Dudez A.M."/>
            <person name="Farmer A.D."/>
            <person name="Fouteau S."/>
            <person name="Franken C."/>
            <person name="Gibelin C."/>
            <person name="Gish J."/>
            <person name="Goldstein S."/>
            <person name="Gonzalez A.J."/>
            <person name="Green P.J."/>
            <person name="Hallab A."/>
            <person name="Hartog M."/>
            <person name="Hua A."/>
            <person name="Humphray S.J."/>
            <person name="Jeong D.H."/>
            <person name="Jing Y."/>
            <person name="Jocker A."/>
            <person name="Kenton S.M."/>
            <person name="Kim D.J."/>
            <person name="Klee K."/>
            <person name="Lai H."/>
            <person name="Lang C."/>
            <person name="Lin S."/>
            <person name="Macmil S.L."/>
            <person name="Magdelenat G."/>
            <person name="Matthews L."/>
            <person name="McCorrison J."/>
            <person name="Monaghan E.L."/>
            <person name="Mun J.H."/>
            <person name="Najar F.Z."/>
            <person name="Nicholson C."/>
            <person name="Noirot C."/>
            <person name="O'Bleness M."/>
            <person name="Paule C.R."/>
            <person name="Poulain J."/>
            <person name="Prion F."/>
            <person name="Qin B."/>
            <person name="Qu C."/>
            <person name="Retzel E.F."/>
            <person name="Riddle C."/>
            <person name="Sallet E."/>
            <person name="Samain S."/>
            <person name="Samson N."/>
            <person name="Sanders I."/>
            <person name="Saurat O."/>
            <person name="Scarpelli C."/>
            <person name="Schiex T."/>
            <person name="Segurens B."/>
            <person name="Severin A.J."/>
            <person name="Sherrier D.J."/>
            <person name="Shi R."/>
            <person name="Sims S."/>
            <person name="Singer S.R."/>
            <person name="Sinharoy S."/>
            <person name="Sterck L."/>
            <person name="Viollet A."/>
            <person name="Wang B.B."/>
            <person name="Wang K."/>
            <person name="Wang M."/>
            <person name="Wang X."/>
            <person name="Warfsmann J."/>
            <person name="Weissenbach J."/>
            <person name="White D.D."/>
            <person name="White J.D."/>
            <person name="Wiley G.B."/>
            <person name="Wincker P."/>
            <person name="Xing Y."/>
            <person name="Yang L."/>
            <person name="Yao Z."/>
            <person name="Ying F."/>
            <person name="Zhai J."/>
            <person name="Zhou L."/>
            <person name="Zuber A."/>
            <person name="Denarie J."/>
            <person name="Dixon R.A."/>
            <person name="May G.D."/>
            <person name="Schwartz D.C."/>
            <person name="Rogers J."/>
            <person name="Quetier F."/>
            <person name="Town C.D."/>
            <person name="Roe B.A."/>
        </authorList>
    </citation>
    <scope>NUCLEOTIDE SEQUENCE [LARGE SCALE GENOMIC DNA]</scope>
    <source>
        <strain evidence="12">A17</strain>
        <strain evidence="13 14">cv. Jemalong A17</strain>
    </source>
</reference>
<dbReference type="Pfam" id="PF19055">
    <property type="entry name" value="ABC2_membrane_7"/>
    <property type="match status" value="1"/>
</dbReference>
<dbReference type="InterPro" id="IPR027417">
    <property type="entry name" value="P-loop_NTPase"/>
</dbReference>
<evidence type="ECO:0000256" key="3">
    <source>
        <dbReference type="ARBA" id="ARBA00022692"/>
    </source>
</evidence>
<evidence type="ECO:0000256" key="2">
    <source>
        <dbReference type="ARBA" id="ARBA00022448"/>
    </source>
</evidence>
<dbReference type="InterPro" id="IPR011124">
    <property type="entry name" value="Znf_CW"/>
</dbReference>
<dbReference type="GO" id="GO:0005524">
    <property type="term" value="F:ATP binding"/>
    <property type="evidence" value="ECO:0007669"/>
    <property type="project" value="UniProtKB-KW"/>
</dbReference>
<protein>
    <submittedName>
        <fullName evidence="12">ATP-binding ABC transporter</fullName>
    </submittedName>
</protein>
<dbReference type="GO" id="GO:0008270">
    <property type="term" value="F:zinc ion binding"/>
    <property type="evidence" value="ECO:0007669"/>
    <property type="project" value="UniProtKB-KW"/>
</dbReference>
<reference evidence="13" key="3">
    <citation type="submission" date="2015-04" db="UniProtKB">
        <authorList>
            <consortium name="EnsemblPlants"/>
        </authorList>
    </citation>
    <scope>IDENTIFICATION</scope>
    <source>
        <strain evidence="13">cv. Jemalong A17</strain>
    </source>
</reference>
<accession>A0A072V5P4</accession>
<evidence type="ECO:0000259" key="11">
    <source>
        <dbReference type="PROSITE" id="PS51050"/>
    </source>
</evidence>
<evidence type="ECO:0000256" key="7">
    <source>
        <dbReference type="ARBA" id="ARBA00022989"/>
    </source>
</evidence>
<sequence>MVTWRALCGNSSSGVSVNPKSEKVYAIDCFASCEEIHMLRAIFWLVSKNLVNDLTAPCFPNNQQRSLPNHNYVSSSYSSSGDESDLSNDDTPKKSVLYDLVTNGDVWDQLTPYTLWCLPPSSLPRVFPVVGAFSVQCDFCTKWRFILAKKKYEEIREHIIQNPFVCDKAREWCHHYIGQFHHLMNKKKKKKKHICDMKDLSGTSKSTLLLIIAGRVKDKDFNPKTISINDHPMSTPSQLRTICGFVSQEDNLLRFLTVKETLLFSAKFRLKEMTPKERELRVENLMQELGLFHVAHSFVGDEENRGVSGGERKRVSIVVDMIHNPPILVLDEPTLGLDSTSALHVIELLSSMAKSKQRIVILSIHQPSYRILQYISKFLILSHGSLVHNGSLESLEERISNLGFQIPMQLNALEFSMEIIQSLEDSTSSSIVDKNETSFPSSM</sequence>
<reference evidence="12 14" key="2">
    <citation type="journal article" date="2014" name="BMC Genomics">
        <title>An improved genome release (version Mt4.0) for the model legume Medicago truncatula.</title>
        <authorList>
            <person name="Tang H."/>
            <person name="Krishnakumar V."/>
            <person name="Bidwell S."/>
            <person name="Rosen B."/>
            <person name="Chan A."/>
            <person name="Zhou S."/>
            <person name="Gentzbittel L."/>
            <person name="Childs K.L."/>
            <person name="Yandell M."/>
            <person name="Gundlach H."/>
            <person name="Mayer K.F."/>
            <person name="Schwartz D.C."/>
            <person name="Town C.D."/>
        </authorList>
    </citation>
    <scope>GENOME REANNOTATION</scope>
    <source>
        <strain evidence="12">A17</strain>
        <strain evidence="13 14">cv. Jemalong A17</strain>
    </source>
</reference>
<evidence type="ECO:0000256" key="6">
    <source>
        <dbReference type="ARBA" id="ARBA00022833"/>
    </source>
</evidence>
<dbReference type="GO" id="GO:0042626">
    <property type="term" value="F:ATPase-coupled transmembrane transporter activity"/>
    <property type="evidence" value="ECO:0000318"/>
    <property type="project" value="GO_Central"/>
</dbReference>
<dbReference type="SUPFAM" id="SSF52540">
    <property type="entry name" value="P-loop containing nucleoside triphosphate hydrolases"/>
    <property type="match status" value="1"/>
</dbReference>
<dbReference type="HOGENOM" id="CLU_618760_0_0_1"/>
<evidence type="ECO:0000313" key="12">
    <source>
        <dbReference type="EMBL" id="KEH33500.1"/>
    </source>
</evidence>
<comment type="subcellular location">
    <subcellularLocation>
        <location evidence="1">Membrane</location>
        <topology evidence="1">Multi-pass membrane protein</topology>
    </subcellularLocation>
</comment>
<dbReference type="EMBL" id="CM001219">
    <property type="protein sequence ID" value="KEH33500.1"/>
    <property type="molecule type" value="Genomic_DNA"/>
</dbReference>
<keyword evidence="4" id="KW-0479">Metal-binding</keyword>
<dbReference type="InterPro" id="IPR003439">
    <property type="entry name" value="ABC_transporter-like_ATP-bd"/>
</dbReference>
<keyword evidence="7" id="KW-1133">Transmembrane helix</keyword>